<keyword evidence="2" id="KW-1185">Reference proteome</keyword>
<name>A0A8R7PYK3_TRIUA</name>
<organism evidence="1 2">
    <name type="scientific">Triticum urartu</name>
    <name type="common">Red wild einkorn</name>
    <name type="synonym">Crithodium urartu</name>
    <dbReference type="NCBI Taxonomy" id="4572"/>
    <lineage>
        <taxon>Eukaryota</taxon>
        <taxon>Viridiplantae</taxon>
        <taxon>Streptophyta</taxon>
        <taxon>Embryophyta</taxon>
        <taxon>Tracheophyta</taxon>
        <taxon>Spermatophyta</taxon>
        <taxon>Magnoliopsida</taxon>
        <taxon>Liliopsida</taxon>
        <taxon>Poales</taxon>
        <taxon>Poaceae</taxon>
        <taxon>BOP clade</taxon>
        <taxon>Pooideae</taxon>
        <taxon>Triticodae</taxon>
        <taxon>Triticeae</taxon>
        <taxon>Triticinae</taxon>
        <taxon>Triticum</taxon>
    </lineage>
</organism>
<dbReference type="EnsemblPlants" id="TuG1812G0300005134.01.T01">
    <property type="protein sequence ID" value="TuG1812G0300005134.01.T01.cds453369"/>
    <property type="gene ID" value="TuG1812G0300005134.01"/>
</dbReference>
<dbReference type="Proteomes" id="UP000015106">
    <property type="component" value="Chromosome 3"/>
</dbReference>
<accession>A0A8R7PYK3</accession>
<dbReference type="Gramene" id="TuG1812G0300005134.01.T01">
    <property type="protein sequence ID" value="TuG1812G0300005134.01.T01.cds453369"/>
    <property type="gene ID" value="TuG1812G0300005134.01"/>
</dbReference>
<evidence type="ECO:0000313" key="2">
    <source>
        <dbReference type="Proteomes" id="UP000015106"/>
    </source>
</evidence>
<evidence type="ECO:0000313" key="1">
    <source>
        <dbReference type="EnsemblPlants" id="TuG1812G0300005134.01.T01.cds453369"/>
    </source>
</evidence>
<proteinExistence type="predicted"/>
<reference evidence="2" key="1">
    <citation type="journal article" date="2013" name="Nature">
        <title>Draft genome of the wheat A-genome progenitor Triticum urartu.</title>
        <authorList>
            <person name="Ling H.Q."/>
            <person name="Zhao S."/>
            <person name="Liu D."/>
            <person name="Wang J."/>
            <person name="Sun H."/>
            <person name="Zhang C."/>
            <person name="Fan H."/>
            <person name="Li D."/>
            <person name="Dong L."/>
            <person name="Tao Y."/>
            <person name="Gao C."/>
            <person name="Wu H."/>
            <person name="Li Y."/>
            <person name="Cui Y."/>
            <person name="Guo X."/>
            <person name="Zheng S."/>
            <person name="Wang B."/>
            <person name="Yu K."/>
            <person name="Liang Q."/>
            <person name="Yang W."/>
            <person name="Lou X."/>
            <person name="Chen J."/>
            <person name="Feng M."/>
            <person name="Jian J."/>
            <person name="Zhang X."/>
            <person name="Luo G."/>
            <person name="Jiang Y."/>
            <person name="Liu J."/>
            <person name="Wang Z."/>
            <person name="Sha Y."/>
            <person name="Zhang B."/>
            <person name="Wu H."/>
            <person name="Tang D."/>
            <person name="Shen Q."/>
            <person name="Xue P."/>
            <person name="Zou S."/>
            <person name="Wang X."/>
            <person name="Liu X."/>
            <person name="Wang F."/>
            <person name="Yang Y."/>
            <person name="An X."/>
            <person name="Dong Z."/>
            <person name="Zhang K."/>
            <person name="Zhang X."/>
            <person name="Luo M.C."/>
            <person name="Dvorak J."/>
            <person name="Tong Y."/>
            <person name="Wang J."/>
            <person name="Yang H."/>
            <person name="Li Z."/>
            <person name="Wang D."/>
            <person name="Zhang A."/>
            <person name="Wang J."/>
        </authorList>
    </citation>
    <scope>NUCLEOTIDE SEQUENCE</scope>
    <source>
        <strain evidence="2">cv. G1812</strain>
    </source>
</reference>
<dbReference type="AlphaFoldDB" id="A0A8R7PYK3"/>
<sequence>MCTISFCYAFTVDAHWLDHASVYELIEVTLSKLKWANFSFALYIKPSAIHLHISPSLLIL</sequence>
<reference evidence="1" key="3">
    <citation type="submission" date="2022-06" db="UniProtKB">
        <authorList>
            <consortium name="EnsemblPlants"/>
        </authorList>
    </citation>
    <scope>IDENTIFICATION</scope>
</reference>
<reference evidence="1" key="2">
    <citation type="submission" date="2018-03" db="EMBL/GenBank/DDBJ databases">
        <title>The Triticum urartu genome reveals the dynamic nature of wheat genome evolution.</title>
        <authorList>
            <person name="Ling H."/>
            <person name="Ma B."/>
            <person name="Shi X."/>
            <person name="Liu H."/>
            <person name="Dong L."/>
            <person name="Sun H."/>
            <person name="Cao Y."/>
            <person name="Gao Q."/>
            <person name="Zheng S."/>
            <person name="Li Y."/>
            <person name="Yu Y."/>
            <person name="Du H."/>
            <person name="Qi M."/>
            <person name="Li Y."/>
            <person name="Yu H."/>
            <person name="Cui Y."/>
            <person name="Wang N."/>
            <person name="Chen C."/>
            <person name="Wu H."/>
            <person name="Zhao Y."/>
            <person name="Zhang J."/>
            <person name="Li Y."/>
            <person name="Zhou W."/>
            <person name="Zhang B."/>
            <person name="Hu W."/>
            <person name="Eijk M."/>
            <person name="Tang J."/>
            <person name="Witsenboer H."/>
            <person name="Zhao S."/>
            <person name="Li Z."/>
            <person name="Zhang A."/>
            <person name="Wang D."/>
            <person name="Liang C."/>
        </authorList>
    </citation>
    <scope>NUCLEOTIDE SEQUENCE [LARGE SCALE GENOMIC DNA]</scope>
    <source>
        <strain evidence="1">cv. G1812</strain>
    </source>
</reference>
<protein>
    <submittedName>
        <fullName evidence="1">Uncharacterized protein</fullName>
    </submittedName>
</protein>